<dbReference type="EMBL" id="PPXC01000002">
    <property type="protein sequence ID" value="POH75002.1"/>
    <property type="molecule type" value="Genomic_DNA"/>
</dbReference>
<name>A0A2S4A1E1_ARTGL</name>
<protein>
    <recommendedName>
        <fullName evidence="1">AbiEi antitoxin N-terminal domain-containing protein</fullName>
    </recommendedName>
</protein>
<evidence type="ECO:0000259" key="1">
    <source>
        <dbReference type="Pfam" id="PF13338"/>
    </source>
</evidence>
<keyword evidence="3" id="KW-1185">Reference proteome</keyword>
<proteinExistence type="predicted"/>
<dbReference type="InterPro" id="IPR025159">
    <property type="entry name" value="AbiEi_N"/>
</dbReference>
<dbReference type="Proteomes" id="UP000237061">
    <property type="component" value="Unassembled WGS sequence"/>
</dbReference>
<comment type="caution">
    <text evidence="2">The sequence shown here is derived from an EMBL/GenBank/DDBJ whole genome shotgun (WGS) entry which is preliminary data.</text>
</comment>
<reference evidence="2 3" key="1">
    <citation type="submission" date="2018-01" db="EMBL/GenBank/DDBJ databases">
        <title>Arthrobacter sp. nov., from glaciers in China.</title>
        <authorList>
            <person name="Liu Q."/>
            <person name="Xin Y.-H."/>
        </authorList>
    </citation>
    <scope>NUCLEOTIDE SEQUENCE [LARGE SCALE GENOMIC DNA]</scope>
    <source>
        <strain evidence="2 3">HLT2-12-2</strain>
    </source>
</reference>
<gene>
    <name evidence="2" type="ORF">CVS27_03875</name>
</gene>
<evidence type="ECO:0000313" key="3">
    <source>
        <dbReference type="Proteomes" id="UP000237061"/>
    </source>
</evidence>
<dbReference type="AlphaFoldDB" id="A0A2S4A1E1"/>
<dbReference type="Pfam" id="PF13338">
    <property type="entry name" value="AbiEi_4"/>
    <property type="match status" value="1"/>
</dbReference>
<evidence type="ECO:0000313" key="2">
    <source>
        <dbReference type="EMBL" id="POH75002.1"/>
    </source>
</evidence>
<dbReference type="RefSeq" id="WP_103464408.1">
    <property type="nucleotide sequence ID" value="NZ_PPXC01000002.1"/>
</dbReference>
<organism evidence="2 3">
    <name type="scientific">Arthrobacter glacialis</name>
    <dbReference type="NCBI Taxonomy" id="1664"/>
    <lineage>
        <taxon>Bacteria</taxon>
        <taxon>Bacillati</taxon>
        <taxon>Actinomycetota</taxon>
        <taxon>Actinomycetes</taxon>
        <taxon>Micrococcales</taxon>
        <taxon>Micrococcaceae</taxon>
        <taxon>Arthrobacter</taxon>
    </lineage>
</organism>
<feature type="domain" description="AbiEi antitoxin N-terminal" evidence="1">
    <location>
        <begin position="5"/>
        <end position="40"/>
    </location>
</feature>
<sequence length="321" mass="35773">MGTPRLIRAADFERIGQDPRELAKLTNKGELVRLRRGIYVRSKDWADLDPSSRYGLWALAFQCLTDAAPIFCHASAALVWGLWILGTPRRLHVLTASTDGGRSRNTIERHRGQMSTGVVQCGPVLLTDKLTTTMQLISSLRFPYAVAVCDSSLHTAREPNGTNLFTRPGDLGGVNQECSWSNEVPQGQPLVVNELLAAASLLPSRAARQRATAVIEFSSGLSGSAGESLSRVRMHELGFPAPVLQQRFVLREGNNAFVDFWFKEQQTAGEFDGLGKYLRQDWGGGLSLEQRIMAEKRREDQIRAQGARFVRWTWAEMMDRD</sequence>
<accession>A0A2S4A1E1</accession>